<dbReference type="PROSITE" id="PS50001">
    <property type="entry name" value="SH2"/>
    <property type="match status" value="1"/>
</dbReference>
<reference evidence="5" key="1">
    <citation type="submission" date="2021-04" db="EMBL/GenBank/DDBJ databases">
        <authorList>
            <consortium name="Molecular Ecology Group"/>
        </authorList>
    </citation>
    <scope>NUCLEOTIDE SEQUENCE</scope>
</reference>
<feature type="domain" description="SH2" evidence="4">
    <location>
        <begin position="246"/>
        <end position="338"/>
    </location>
</feature>
<dbReference type="Proteomes" id="UP000678393">
    <property type="component" value="Unassembled WGS sequence"/>
</dbReference>
<dbReference type="PANTHER" id="PTHR14388">
    <property type="entry name" value="T CELL-SPECIFIC ADAPTER PROTEIN TSAD"/>
    <property type="match status" value="1"/>
</dbReference>
<dbReference type="InterPro" id="IPR036860">
    <property type="entry name" value="SH2_dom_sf"/>
</dbReference>
<organism evidence="5 6">
    <name type="scientific">Candidula unifasciata</name>
    <dbReference type="NCBI Taxonomy" id="100452"/>
    <lineage>
        <taxon>Eukaryota</taxon>
        <taxon>Metazoa</taxon>
        <taxon>Spiralia</taxon>
        <taxon>Lophotrochozoa</taxon>
        <taxon>Mollusca</taxon>
        <taxon>Gastropoda</taxon>
        <taxon>Heterobranchia</taxon>
        <taxon>Euthyneura</taxon>
        <taxon>Panpulmonata</taxon>
        <taxon>Eupulmonata</taxon>
        <taxon>Stylommatophora</taxon>
        <taxon>Helicina</taxon>
        <taxon>Helicoidea</taxon>
        <taxon>Geomitridae</taxon>
        <taxon>Candidula</taxon>
    </lineage>
</organism>
<gene>
    <name evidence="5" type="ORF">CUNI_LOCUS90</name>
</gene>
<keyword evidence="1 2" id="KW-0727">SH2 domain</keyword>
<dbReference type="Pfam" id="PF00017">
    <property type="entry name" value="SH2"/>
    <property type="match status" value="1"/>
</dbReference>
<keyword evidence="6" id="KW-1185">Reference proteome</keyword>
<dbReference type="SUPFAM" id="SSF55550">
    <property type="entry name" value="SH2 domain"/>
    <property type="match status" value="1"/>
</dbReference>
<feature type="region of interest" description="Disordered" evidence="3">
    <location>
        <begin position="67"/>
        <end position="116"/>
    </location>
</feature>
<sequence length="354" mass="41188">MAQKLADAEAEAVRLKEEAALMRRIEEEKQRVVKEKAEREAEMKRQQEEAELYKSIKEARLAFQRMELEKKNDEEKNKRRLSEIEEEEKQARRRSRDVANSIRDKRSSEIFTNLQKKRHDLEKQALEGQKEVETSWQEQEKKAKEAEIKMRETARQARTEYRESLRRSMNLMQAVDAFAGTPLAEGSKAPIPPKRHKKVTSLQGGAKKIPRPAKPENRQMIVDWFVKEEKDRVRVLDPATRSIVPWFHGIITRADSEKLLLDKPKGTFLVRVSERVWGYTLSYRSVNRCKHFLVDASDSGYQFIGADQTVHESLAHLVKFHKDNPVTISGQEKLLYPCGQTSTVPDFSDLFKKV</sequence>
<feature type="region of interest" description="Disordered" evidence="3">
    <location>
        <begin position="184"/>
        <end position="212"/>
    </location>
</feature>
<dbReference type="AlphaFoldDB" id="A0A8S3YGY1"/>
<dbReference type="EMBL" id="CAJHNH020000002">
    <property type="protein sequence ID" value="CAG5114532.1"/>
    <property type="molecule type" value="Genomic_DNA"/>
</dbReference>
<dbReference type="InterPro" id="IPR000980">
    <property type="entry name" value="SH2"/>
</dbReference>
<evidence type="ECO:0000313" key="5">
    <source>
        <dbReference type="EMBL" id="CAG5114532.1"/>
    </source>
</evidence>
<accession>A0A8S3YGY1</accession>
<evidence type="ECO:0000256" key="1">
    <source>
        <dbReference type="ARBA" id="ARBA00022999"/>
    </source>
</evidence>
<proteinExistence type="predicted"/>
<evidence type="ECO:0000259" key="4">
    <source>
        <dbReference type="PROSITE" id="PS50001"/>
    </source>
</evidence>
<dbReference type="GO" id="GO:0005737">
    <property type="term" value="C:cytoplasm"/>
    <property type="evidence" value="ECO:0007669"/>
    <property type="project" value="TreeGrafter"/>
</dbReference>
<protein>
    <recommendedName>
        <fullName evidence="4">SH2 domain-containing protein</fullName>
    </recommendedName>
</protein>
<dbReference type="OrthoDB" id="10003345at2759"/>
<dbReference type="SMART" id="SM00252">
    <property type="entry name" value="SH2"/>
    <property type="match status" value="1"/>
</dbReference>
<dbReference type="FunFam" id="3.30.505.10:FF:000034">
    <property type="entry name" value="SH2 domain-containing protein 4A"/>
    <property type="match status" value="1"/>
</dbReference>
<feature type="compositionally biased region" description="Basic and acidic residues" evidence="3">
    <location>
        <begin position="67"/>
        <end position="83"/>
    </location>
</feature>
<evidence type="ECO:0000313" key="6">
    <source>
        <dbReference type="Proteomes" id="UP000678393"/>
    </source>
</evidence>
<evidence type="ECO:0000256" key="2">
    <source>
        <dbReference type="PROSITE-ProRule" id="PRU00191"/>
    </source>
</evidence>
<dbReference type="PRINTS" id="PR00401">
    <property type="entry name" value="SH2DOMAIN"/>
</dbReference>
<comment type="caution">
    <text evidence="5">The sequence shown here is derived from an EMBL/GenBank/DDBJ whole genome shotgun (WGS) entry which is preliminary data.</text>
</comment>
<evidence type="ECO:0000256" key="3">
    <source>
        <dbReference type="SAM" id="MobiDB-lite"/>
    </source>
</evidence>
<dbReference type="Gene3D" id="3.30.505.10">
    <property type="entry name" value="SH2 domain"/>
    <property type="match status" value="1"/>
</dbReference>
<dbReference type="PANTHER" id="PTHR14388:SF17">
    <property type="entry name" value="SH2 DOMAIN-CONTAINING PROTEIN"/>
    <property type="match status" value="1"/>
</dbReference>
<name>A0A8S3YGY1_9EUPU</name>